<keyword evidence="7 12" id="KW-0489">Methyltransferase</keyword>
<evidence type="ECO:0000259" key="14">
    <source>
        <dbReference type="Pfam" id="PF20260"/>
    </source>
</evidence>
<keyword evidence="5 12" id="KW-0963">Cytoplasm</keyword>
<dbReference type="InterPro" id="IPR029028">
    <property type="entry name" value="Alpha/beta_knot_MTases"/>
</dbReference>
<dbReference type="NCBIfam" id="TIGR00046">
    <property type="entry name" value="RsmE family RNA methyltransferase"/>
    <property type="match status" value="1"/>
</dbReference>
<dbReference type="CDD" id="cd18084">
    <property type="entry name" value="RsmE-like"/>
    <property type="match status" value="1"/>
</dbReference>
<dbReference type="Pfam" id="PF04452">
    <property type="entry name" value="Methyltrans_RNA"/>
    <property type="match status" value="1"/>
</dbReference>
<dbReference type="Gene3D" id="2.40.240.20">
    <property type="entry name" value="Hypothetical PUA domain-like, domain 1"/>
    <property type="match status" value="1"/>
</dbReference>
<keyword evidence="16" id="KW-1185">Reference proteome</keyword>
<evidence type="ECO:0000313" key="15">
    <source>
        <dbReference type="EMBL" id="SFL25762.1"/>
    </source>
</evidence>
<evidence type="ECO:0000256" key="7">
    <source>
        <dbReference type="ARBA" id="ARBA00022603"/>
    </source>
</evidence>
<dbReference type="EC" id="2.1.1.193" evidence="3 12"/>
<reference evidence="15 16" key="1">
    <citation type="submission" date="2016-10" db="EMBL/GenBank/DDBJ databases">
        <authorList>
            <person name="de Groot N.N."/>
        </authorList>
    </citation>
    <scope>NUCLEOTIDE SEQUENCE [LARGE SCALE GENOMIC DNA]</scope>
    <source>
        <strain evidence="15 16">ATCC 51327</strain>
    </source>
</reference>
<dbReference type="InterPro" id="IPR006700">
    <property type="entry name" value="RsmE"/>
</dbReference>
<protein>
    <recommendedName>
        <fullName evidence="4 12">Ribosomal RNA small subunit methyltransferase E</fullName>
        <ecNumber evidence="3 12">2.1.1.193</ecNumber>
    </recommendedName>
</protein>
<dbReference type="Proteomes" id="UP000199006">
    <property type="component" value="Unassembled WGS sequence"/>
</dbReference>
<feature type="domain" description="Ribosomal RNA small subunit methyltransferase E PUA-like" evidence="14">
    <location>
        <begin position="18"/>
        <end position="54"/>
    </location>
</feature>
<comment type="similarity">
    <text evidence="2 12">Belongs to the RNA methyltransferase RsmE family.</text>
</comment>
<dbReference type="PANTHER" id="PTHR30027:SF3">
    <property type="entry name" value="16S RRNA (URACIL(1498)-N(3))-METHYLTRANSFERASE"/>
    <property type="match status" value="1"/>
</dbReference>
<dbReference type="NCBIfam" id="NF008692">
    <property type="entry name" value="PRK11713.1-5"/>
    <property type="match status" value="1"/>
</dbReference>
<evidence type="ECO:0000256" key="11">
    <source>
        <dbReference type="ARBA" id="ARBA00047944"/>
    </source>
</evidence>
<feature type="domain" description="Ribosomal RNA small subunit methyltransferase E methyltransferase" evidence="13">
    <location>
        <begin position="73"/>
        <end position="241"/>
    </location>
</feature>
<dbReference type="SUPFAM" id="SSF75217">
    <property type="entry name" value="alpha/beta knot"/>
    <property type="match status" value="1"/>
</dbReference>
<keyword evidence="6 12" id="KW-0698">rRNA processing</keyword>
<dbReference type="SUPFAM" id="SSF88697">
    <property type="entry name" value="PUA domain-like"/>
    <property type="match status" value="1"/>
</dbReference>
<evidence type="ECO:0000313" key="16">
    <source>
        <dbReference type="Proteomes" id="UP000199006"/>
    </source>
</evidence>
<dbReference type="GO" id="GO:0005737">
    <property type="term" value="C:cytoplasm"/>
    <property type="evidence" value="ECO:0007669"/>
    <property type="project" value="UniProtKB-SubCell"/>
</dbReference>
<evidence type="ECO:0000256" key="3">
    <source>
        <dbReference type="ARBA" id="ARBA00012328"/>
    </source>
</evidence>
<dbReference type="EMBL" id="FOTI01000005">
    <property type="protein sequence ID" value="SFL25762.1"/>
    <property type="molecule type" value="Genomic_DNA"/>
</dbReference>
<dbReference type="AlphaFoldDB" id="A0A1I4G6Q3"/>
<evidence type="ECO:0000256" key="9">
    <source>
        <dbReference type="ARBA" id="ARBA00022691"/>
    </source>
</evidence>
<keyword evidence="9 12" id="KW-0949">S-adenosyl-L-methionine</keyword>
<gene>
    <name evidence="15" type="ORF">SAMN02983006_00634</name>
</gene>
<dbReference type="STRING" id="29563.SAMN02983006_00634"/>
<dbReference type="PIRSF" id="PIRSF015601">
    <property type="entry name" value="MTase_slr0722"/>
    <property type="match status" value="1"/>
</dbReference>
<dbReference type="Pfam" id="PF20260">
    <property type="entry name" value="PUA_4"/>
    <property type="match status" value="1"/>
</dbReference>
<evidence type="ECO:0000256" key="4">
    <source>
        <dbReference type="ARBA" id="ARBA00013673"/>
    </source>
</evidence>
<dbReference type="PANTHER" id="PTHR30027">
    <property type="entry name" value="RIBOSOMAL RNA SMALL SUBUNIT METHYLTRANSFERASE E"/>
    <property type="match status" value="1"/>
</dbReference>
<evidence type="ECO:0000256" key="10">
    <source>
        <dbReference type="ARBA" id="ARBA00025699"/>
    </source>
</evidence>
<accession>A0A1I4G6Q3</accession>
<dbReference type="InterPro" id="IPR029026">
    <property type="entry name" value="tRNA_m1G_MTases_N"/>
</dbReference>
<keyword evidence="8 12" id="KW-0808">Transferase</keyword>
<dbReference type="GO" id="GO:0070475">
    <property type="term" value="P:rRNA base methylation"/>
    <property type="evidence" value="ECO:0007669"/>
    <property type="project" value="TreeGrafter"/>
</dbReference>
<evidence type="ECO:0000256" key="8">
    <source>
        <dbReference type="ARBA" id="ARBA00022679"/>
    </source>
</evidence>
<evidence type="ECO:0000256" key="6">
    <source>
        <dbReference type="ARBA" id="ARBA00022552"/>
    </source>
</evidence>
<dbReference type="InterPro" id="IPR046886">
    <property type="entry name" value="RsmE_MTase_dom"/>
</dbReference>
<dbReference type="InterPro" id="IPR015947">
    <property type="entry name" value="PUA-like_sf"/>
</dbReference>
<dbReference type="RefSeq" id="WP_089859560.1">
    <property type="nucleotide sequence ID" value="NZ_FOTI01000005.1"/>
</dbReference>
<organism evidence="15 16">
    <name type="scientific">Halanaerobium salsuginis</name>
    <dbReference type="NCBI Taxonomy" id="29563"/>
    <lineage>
        <taxon>Bacteria</taxon>
        <taxon>Bacillati</taxon>
        <taxon>Bacillota</taxon>
        <taxon>Clostridia</taxon>
        <taxon>Halanaerobiales</taxon>
        <taxon>Halanaerobiaceae</taxon>
        <taxon>Halanaerobium</taxon>
    </lineage>
</organism>
<comment type="function">
    <text evidence="10 12">Specifically methylates the N3 position of the uracil ring of uridine 1498 (m3U1498) in 16S rRNA. Acts on the fully assembled 30S ribosomal subunit.</text>
</comment>
<evidence type="ECO:0000256" key="5">
    <source>
        <dbReference type="ARBA" id="ARBA00022490"/>
    </source>
</evidence>
<dbReference type="InterPro" id="IPR046887">
    <property type="entry name" value="RsmE_PUA-like"/>
</dbReference>
<comment type="subcellular location">
    <subcellularLocation>
        <location evidence="1 12">Cytoplasm</location>
    </subcellularLocation>
</comment>
<sequence length="253" mass="28411">MPRFFIEQSPKPGEKIIISGNDYNHLKNSLRLNLGDRVILSDGTGFDFEAELSDYLDSAVELEIIKKEKSAVEAKLQVWLAQGLPKKSKLDLVVEKATEIGFSGLIPLEAERSIVKYDNRKKAKKRQRWQRVAEAAAKQAGRAIIPEIKEVMSPVQLKNLKNEFDYILLLWEDENQFSLKKFFQNYSVTQTAKILLLVGPEGGFSAAEVEQYKKELGALVITLGPRILRTETAGITALTAVLYEKGELGDLND</sequence>
<name>A0A1I4G6Q3_9FIRM</name>
<dbReference type="OrthoDB" id="9815641at2"/>
<dbReference type="Gene3D" id="3.40.1280.10">
    <property type="match status" value="1"/>
</dbReference>
<evidence type="ECO:0000256" key="12">
    <source>
        <dbReference type="PIRNR" id="PIRNR015601"/>
    </source>
</evidence>
<comment type="catalytic activity">
    <reaction evidence="11 12">
        <text>uridine(1498) in 16S rRNA + S-adenosyl-L-methionine = N(3)-methyluridine(1498) in 16S rRNA + S-adenosyl-L-homocysteine + H(+)</text>
        <dbReference type="Rhea" id="RHEA:42920"/>
        <dbReference type="Rhea" id="RHEA-COMP:10283"/>
        <dbReference type="Rhea" id="RHEA-COMP:10284"/>
        <dbReference type="ChEBI" id="CHEBI:15378"/>
        <dbReference type="ChEBI" id="CHEBI:57856"/>
        <dbReference type="ChEBI" id="CHEBI:59789"/>
        <dbReference type="ChEBI" id="CHEBI:65315"/>
        <dbReference type="ChEBI" id="CHEBI:74502"/>
        <dbReference type="EC" id="2.1.1.193"/>
    </reaction>
</comment>
<evidence type="ECO:0000256" key="2">
    <source>
        <dbReference type="ARBA" id="ARBA00005528"/>
    </source>
</evidence>
<dbReference type="GO" id="GO:0070042">
    <property type="term" value="F:rRNA (uridine-N3-)-methyltransferase activity"/>
    <property type="evidence" value="ECO:0007669"/>
    <property type="project" value="TreeGrafter"/>
</dbReference>
<evidence type="ECO:0000256" key="1">
    <source>
        <dbReference type="ARBA" id="ARBA00004496"/>
    </source>
</evidence>
<evidence type="ECO:0000259" key="13">
    <source>
        <dbReference type="Pfam" id="PF04452"/>
    </source>
</evidence>
<proteinExistence type="inferred from homology"/>